<proteinExistence type="predicted"/>
<feature type="compositionally biased region" description="Acidic residues" evidence="1">
    <location>
        <begin position="7"/>
        <end position="18"/>
    </location>
</feature>
<dbReference type="EMBL" id="KN831841">
    <property type="protein sequence ID" value="KIM34941.1"/>
    <property type="molecule type" value="Genomic_DNA"/>
</dbReference>
<dbReference type="InterPro" id="IPR004242">
    <property type="entry name" value="Transposase_21"/>
</dbReference>
<feature type="compositionally biased region" description="Acidic residues" evidence="1">
    <location>
        <begin position="25"/>
        <end position="45"/>
    </location>
</feature>
<dbReference type="HOGENOM" id="CLU_009141_0_0_1"/>
<dbReference type="PANTHER" id="PTHR46579:SF1">
    <property type="entry name" value="F5_8 TYPE C DOMAIN-CONTAINING PROTEIN"/>
    <property type="match status" value="1"/>
</dbReference>
<protein>
    <recommendedName>
        <fullName evidence="4">Transposase family Tnp2 protein</fullName>
    </recommendedName>
</protein>
<organism evidence="2 3">
    <name type="scientific">Hebeloma cylindrosporum</name>
    <dbReference type="NCBI Taxonomy" id="76867"/>
    <lineage>
        <taxon>Eukaryota</taxon>
        <taxon>Fungi</taxon>
        <taxon>Dikarya</taxon>
        <taxon>Basidiomycota</taxon>
        <taxon>Agaricomycotina</taxon>
        <taxon>Agaricomycetes</taxon>
        <taxon>Agaricomycetidae</taxon>
        <taxon>Agaricales</taxon>
        <taxon>Agaricineae</taxon>
        <taxon>Hymenogastraceae</taxon>
        <taxon>Hebeloma</taxon>
    </lineage>
</organism>
<keyword evidence="3" id="KW-1185">Reference proteome</keyword>
<dbReference type="OrthoDB" id="2404451at2759"/>
<evidence type="ECO:0008006" key="4">
    <source>
        <dbReference type="Google" id="ProtNLM"/>
    </source>
</evidence>
<gene>
    <name evidence="2" type="ORF">M413DRAFT_47624</name>
</gene>
<reference evidence="2 3" key="1">
    <citation type="submission" date="2014-04" db="EMBL/GenBank/DDBJ databases">
        <authorList>
            <consortium name="DOE Joint Genome Institute"/>
            <person name="Kuo A."/>
            <person name="Gay G."/>
            <person name="Dore J."/>
            <person name="Kohler A."/>
            <person name="Nagy L.G."/>
            <person name="Floudas D."/>
            <person name="Copeland A."/>
            <person name="Barry K.W."/>
            <person name="Cichocki N."/>
            <person name="Veneault-Fourrey C."/>
            <person name="LaButti K."/>
            <person name="Lindquist E.A."/>
            <person name="Lipzen A."/>
            <person name="Lundell T."/>
            <person name="Morin E."/>
            <person name="Murat C."/>
            <person name="Sun H."/>
            <person name="Tunlid A."/>
            <person name="Henrissat B."/>
            <person name="Grigoriev I.V."/>
            <person name="Hibbett D.S."/>
            <person name="Martin F."/>
            <person name="Nordberg H.P."/>
            <person name="Cantor M.N."/>
            <person name="Hua S.X."/>
        </authorList>
    </citation>
    <scope>NUCLEOTIDE SEQUENCE [LARGE SCALE GENOMIC DNA]</scope>
    <source>
        <strain evidence="3">h7</strain>
    </source>
</reference>
<dbReference type="Proteomes" id="UP000053424">
    <property type="component" value="Unassembled WGS sequence"/>
</dbReference>
<dbReference type="Pfam" id="PF02992">
    <property type="entry name" value="Transposase_21"/>
    <property type="match status" value="1"/>
</dbReference>
<sequence>RYRATVEDADEESDEEEGGTTSSESEGEDSSSSDPDSSDDGLGIEDTINDEFERELGNFGAYLKVLCLLQFGNNMPIGTVEELTDEELAYLRHYALKVETHMTNDTFSKLAFAFPESTVASWKITKARAEFLATFRPVAYDCCISSCCCFVGPNSDLTSCPYCHEPHFNSKGKPRRRFTYAPLIPRLLAFYQNKEFGQSMLYRSKYEHNGTNFQDVMDGKNYQRLRETHVTVNGQPRPYKYFEDPRDIALGLSTDGFCPFRKRKKTCWPILVYNYNLSPEIRFWIRHILCVGVVPGPYKPKDFDSFLWPLVEELLKLAAGIKAFDLSSDEIFALRAFLILVFGDIPAVSMVMRMKGHNGLVPCRMCNITALRTPNSRSPAHYVPLNRARHPAVKNDPTVTHIYDPANLPLRSHADFLDTARTVQMAPNTAQSNALAKKSGIKGIPILSYLPSLFFPNSFPYDFMHLIFENVMKNLILLWTGEFKGLDEGRGEYHLGIGTVWEAVGAATAASGATIPSSFGARPPNVCDDKMACTADTWSFWMMYLGPVLLSKRFPRRVYFDHFIELVKLIHICLQFKISTTEISVLRKGFQDWVRKYEELYYQYSPSRLSACPLTIHGLLHVVDGIEAAGPVWTYWAFPTERFCGRLLPEIRSRRHPFANIDNFIIESAKLSQIKVMYNLDEELSLHPKKAEVLRGSFSHPSYPRYVLLPPRRPSSTIPQPVENKIAIHFATRFGKNVNTVRRYLKQENISQWARVQRLAGGDLMHASELFNQAEDRRDATYVRYDLLIDRNAHLRRAAPDWEEKPFYGQLKHILVVKLPPAPELDSEDDSLHAETIYLLACIHMCDVDKRNSLGMPIYSKMGATEVVDLDRLECLVGRVQNGGYTAIIDRTG</sequence>
<evidence type="ECO:0000313" key="3">
    <source>
        <dbReference type="Proteomes" id="UP000053424"/>
    </source>
</evidence>
<dbReference type="STRING" id="686832.A0A0C3BU84"/>
<feature type="non-terminal residue" evidence="2">
    <location>
        <position position="1"/>
    </location>
</feature>
<reference evidence="3" key="2">
    <citation type="submission" date="2015-01" db="EMBL/GenBank/DDBJ databases">
        <title>Evolutionary Origins and Diversification of the Mycorrhizal Mutualists.</title>
        <authorList>
            <consortium name="DOE Joint Genome Institute"/>
            <consortium name="Mycorrhizal Genomics Consortium"/>
            <person name="Kohler A."/>
            <person name="Kuo A."/>
            <person name="Nagy L.G."/>
            <person name="Floudas D."/>
            <person name="Copeland A."/>
            <person name="Barry K.W."/>
            <person name="Cichocki N."/>
            <person name="Veneault-Fourrey C."/>
            <person name="LaButti K."/>
            <person name="Lindquist E.A."/>
            <person name="Lipzen A."/>
            <person name="Lundell T."/>
            <person name="Morin E."/>
            <person name="Murat C."/>
            <person name="Riley R."/>
            <person name="Ohm R."/>
            <person name="Sun H."/>
            <person name="Tunlid A."/>
            <person name="Henrissat B."/>
            <person name="Grigoriev I.V."/>
            <person name="Hibbett D.S."/>
            <person name="Martin F."/>
        </authorList>
    </citation>
    <scope>NUCLEOTIDE SEQUENCE [LARGE SCALE GENOMIC DNA]</scope>
    <source>
        <strain evidence="3">h7</strain>
    </source>
</reference>
<name>A0A0C3BU84_HEBCY</name>
<accession>A0A0C3BU84</accession>
<feature type="region of interest" description="Disordered" evidence="1">
    <location>
        <begin position="1"/>
        <end position="45"/>
    </location>
</feature>
<dbReference type="PANTHER" id="PTHR46579">
    <property type="entry name" value="F5/8 TYPE C DOMAIN-CONTAINING PROTEIN-RELATED"/>
    <property type="match status" value="1"/>
</dbReference>
<feature type="non-terminal residue" evidence="2">
    <location>
        <position position="893"/>
    </location>
</feature>
<evidence type="ECO:0000313" key="2">
    <source>
        <dbReference type="EMBL" id="KIM34941.1"/>
    </source>
</evidence>
<evidence type="ECO:0000256" key="1">
    <source>
        <dbReference type="SAM" id="MobiDB-lite"/>
    </source>
</evidence>
<dbReference type="AlphaFoldDB" id="A0A0C3BU84"/>